<dbReference type="EMBL" id="LAZR01070097">
    <property type="protein sequence ID" value="KKK45374.1"/>
    <property type="molecule type" value="Genomic_DNA"/>
</dbReference>
<reference evidence="1" key="1">
    <citation type="journal article" date="2015" name="Nature">
        <title>Complex archaea that bridge the gap between prokaryotes and eukaryotes.</title>
        <authorList>
            <person name="Spang A."/>
            <person name="Saw J.H."/>
            <person name="Jorgensen S.L."/>
            <person name="Zaremba-Niedzwiedzka K."/>
            <person name="Martijn J."/>
            <person name="Lind A.E."/>
            <person name="van Eijk R."/>
            <person name="Schleper C."/>
            <person name="Guy L."/>
            <person name="Ettema T.J."/>
        </authorList>
    </citation>
    <scope>NUCLEOTIDE SEQUENCE</scope>
</reference>
<evidence type="ECO:0000313" key="1">
    <source>
        <dbReference type="EMBL" id="KKK45374.1"/>
    </source>
</evidence>
<comment type="caution">
    <text evidence="1">The sequence shown here is derived from an EMBL/GenBank/DDBJ whole genome shotgun (WGS) entry which is preliminary data.</text>
</comment>
<gene>
    <name evidence="1" type="ORF">LCGC14_3165650</name>
</gene>
<accession>A0A0F8XTS1</accession>
<protein>
    <submittedName>
        <fullName evidence="1">Uncharacterized protein</fullName>
    </submittedName>
</protein>
<organism evidence="1">
    <name type="scientific">marine sediment metagenome</name>
    <dbReference type="NCBI Taxonomy" id="412755"/>
    <lineage>
        <taxon>unclassified sequences</taxon>
        <taxon>metagenomes</taxon>
        <taxon>ecological metagenomes</taxon>
    </lineage>
</organism>
<proteinExistence type="predicted"/>
<dbReference type="AlphaFoldDB" id="A0A0F8XTS1"/>
<sequence>MDTTKITQNHTKLDGCVASATGECIAKNNNLIAAAPDLYKALKQIQKWLLFDGEVSEDELLNEQFIKANNLTVKALSAAEEK</sequence>
<name>A0A0F8XTS1_9ZZZZ</name>